<organism evidence="4 5">
    <name type="scientific">Favolaschia claudopus</name>
    <dbReference type="NCBI Taxonomy" id="2862362"/>
    <lineage>
        <taxon>Eukaryota</taxon>
        <taxon>Fungi</taxon>
        <taxon>Dikarya</taxon>
        <taxon>Basidiomycota</taxon>
        <taxon>Agaricomycotina</taxon>
        <taxon>Agaricomycetes</taxon>
        <taxon>Agaricomycetidae</taxon>
        <taxon>Agaricales</taxon>
        <taxon>Marasmiineae</taxon>
        <taxon>Mycenaceae</taxon>
        <taxon>Favolaschia</taxon>
    </lineage>
</organism>
<feature type="domain" description="F-box" evidence="3">
    <location>
        <begin position="102"/>
        <end position="161"/>
    </location>
</feature>
<evidence type="ECO:0000313" key="5">
    <source>
        <dbReference type="Proteomes" id="UP001362999"/>
    </source>
</evidence>
<evidence type="ECO:0000256" key="1">
    <source>
        <dbReference type="SAM" id="Coils"/>
    </source>
</evidence>
<dbReference type="AlphaFoldDB" id="A0AAW0DB29"/>
<name>A0AAW0DB29_9AGAR</name>
<reference evidence="4 5" key="1">
    <citation type="journal article" date="2024" name="J Genomics">
        <title>Draft genome sequencing and assembly of Favolaschia claudopus CIRM-BRFM 2984 isolated from oak limbs.</title>
        <authorList>
            <person name="Navarro D."/>
            <person name="Drula E."/>
            <person name="Chaduli D."/>
            <person name="Cazenave R."/>
            <person name="Ahrendt S."/>
            <person name="Wang J."/>
            <person name="Lipzen A."/>
            <person name="Daum C."/>
            <person name="Barry K."/>
            <person name="Grigoriev I.V."/>
            <person name="Favel A."/>
            <person name="Rosso M.N."/>
            <person name="Martin F."/>
        </authorList>
    </citation>
    <scope>NUCLEOTIDE SEQUENCE [LARGE SCALE GENOMIC DNA]</scope>
    <source>
        <strain evidence="4 5">CIRM-BRFM 2984</strain>
    </source>
</reference>
<feature type="coiled-coil region" evidence="1">
    <location>
        <begin position="70"/>
        <end position="97"/>
    </location>
</feature>
<feature type="region of interest" description="Disordered" evidence="2">
    <location>
        <begin position="1"/>
        <end position="23"/>
    </location>
</feature>
<comment type="caution">
    <text evidence="4">The sequence shown here is derived from an EMBL/GenBank/DDBJ whole genome shotgun (WGS) entry which is preliminary data.</text>
</comment>
<feature type="region of interest" description="Disordered" evidence="2">
    <location>
        <begin position="38"/>
        <end position="60"/>
    </location>
</feature>
<dbReference type="EMBL" id="JAWWNJ010000009">
    <property type="protein sequence ID" value="KAK7048431.1"/>
    <property type="molecule type" value="Genomic_DNA"/>
</dbReference>
<dbReference type="PANTHER" id="PTHR38926:SF2">
    <property type="entry name" value="F-BOX_LRR-REPEAT PROTEIN 21-RELATED"/>
    <property type="match status" value="1"/>
</dbReference>
<evidence type="ECO:0000313" key="4">
    <source>
        <dbReference type="EMBL" id="KAK7048431.1"/>
    </source>
</evidence>
<proteinExistence type="predicted"/>
<dbReference type="Pfam" id="PF12937">
    <property type="entry name" value="F-box-like"/>
    <property type="match status" value="1"/>
</dbReference>
<dbReference type="InterPro" id="IPR032675">
    <property type="entry name" value="LRR_dom_sf"/>
</dbReference>
<gene>
    <name evidence="4" type="ORF">R3P38DRAFT_2869306</name>
</gene>
<dbReference type="PANTHER" id="PTHR38926">
    <property type="entry name" value="F-BOX DOMAIN CONTAINING PROTEIN, EXPRESSED"/>
    <property type="match status" value="1"/>
</dbReference>
<sequence>MSTYPLRATSGATASANCSAGSRGQPGRVNYQFVPVEALSKPSHPPPDEPYRSPSSTSQGTLIPRLREAIHFLDCKMASLMNQRRDLESRLEQAVRLQSPVLRLPSELLSSIFIAGVLGDTDEDNLDGADEGRVSIGSIMLVCRYWLEVALSTPLLWAKISVSPHHSLEKARRRLGRSKSCPLDISINFGARSEFTSGVTEQVVHAMDLFRPAIWRIKSFRLSVPNRPQAHAALLRCQEDAPLLEVLSIRIHHAMQDDSYSIAPLPLFNGNTPRLRSCSLESFNFGWDVRLVSQLRVLKLGGYINAHRPSTNILLGILRECPRLEELALRNLTDTDCAPCFFDSNAPDFPQLTKIVHLPRLKKASFYYAGIALTHQLMAQFAFPNLEVLELCYLENITPVLQLVYTQALTRLPLRRLRLETVVFNELKFVNLLRRLPSLVTLELVDCEDASSGLLRGLSSSQPWICPKLESLTLDGCTSLDWDSLRTFVETRLPANSYAYHHSTPRLPYGGAQMQTPYRPSQPMVTSASSAAAAHALSRKQQAPVRNNTTLHPPPVYLGPLPLRAIDVTRCSQISKEMVQWLRMHVSSVKCERAKGVWGEPMP</sequence>
<protein>
    <submittedName>
        <fullName evidence="4">F-box domain-containing protein</fullName>
    </submittedName>
</protein>
<dbReference type="Proteomes" id="UP001362999">
    <property type="component" value="Unassembled WGS sequence"/>
</dbReference>
<feature type="compositionally biased region" description="Polar residues" evidence="2">
    <location>
        <begin position="10"/>
        <end position="22"/>
    </location>
</feature>
<dbReference type="InterPro" id="IPR001810">
    <property type="entry name" value="F-box_dom"/>
</dbReference>
<evidence type="ECO:0000259" key="3">
    <source>
        <dbReference type="Pfam" id="PF12937"/>
    </source>
</evidence>
<dbReference type="Gene3D" id="3.80.10.10">
    <property type="entry name" value="Ribonuclease Inhibitor"/>
    <property type="match status" value="1"/>
</dbReference>
<accession>A0AAW0DB29</accession>
<dbReference type="SUPFAM" id="SSF52047">
    <property type="entry name" value="RNI-like"/>
    <property type="match status" value="1"/>
</dbReference>
<keyword evidence="5" id="KW-1185">Reference proteome</keyword>
<keyword evidence="1" id="KW-0175">Coiled coil</keyword>
<evidence type="ECO:0000256" key="2">
    <source>
        <dbReference type="SAM" id="MobiDB-lite"/>
    </source>
</evidence>